<proteinExistence type="predicted"/>
<name>A0A2P8H8P7_9BACI</name>
<protein>
    <submittedName>
        <fullName evidence="1">Uncharacterized protein DUF2521</fullName>
    </submittedName>
</protein>
<dbReference type="Pfam" id="PF10730">
    <property type="entry name" value="DUF2521"/>
    <property type="match status" value="1"/>
</dbReference>
<accession>A0A2P8H8P7</accession>
<gene>
    <name evidence="1" type="ORF">B0H94_11472</name>
</gene>
<organism evidence="1 2">
    <name type="scientific">Salsuginibacillus halophilus</name>
    <dbReference type="NCBI Taxonomy" id="517424"/>
    <lineage>
        <taxon>Bacteria</taxon>
        <taxon>Bacillati</taxon>
        <taxon>Bacillota</taxon>
        <taxon>Bacilli</taxon>
        <taxon>Bacillales</taxon>
        <taxon>Bacillaceae</taxon>
        <taxon>Salsuginibacillus</taxon>
    </lineage>
</organism>
<keyword evidence="2" id="KW-1185">Reference proteome</keyword>
<dbReference type="AlphaFoldDB" id="A0A2P8H8P7"/>
<dbReference type="RefSeq" id="WP_181315404.1">
    <property type="nucleotide sequence ID" value="NZ_PYAV01000014.1"/>
</dbReference>
<evidence type="ECO:0000313" key="2">
    <source>
        <dbReference type="Proteomes" id="UP000242310"/>
    </source>
</evidence>
<comment type="caution">
    <text evidence="1">The sequence shown here is derived from an EMBL/GenBank/DDBJ whole genome shotgun (WGS) entry which is preliminary data.</text>
</comment>
<evidence type="ECO:0000313" key="1">
    <source>
        <dbReference type="EMBL" id="PSL42598.1"/>
    </source>
</evidence>
<dbReference type="EMBL" id="PYAV01000014">
    <property type="protein sequence ID" value="PSL42598.1"/>
    <property type="molecule type" value="Genomic_DNA"/>
</dbReference>
<dbReference type="Proteomes" id="UP000242310">
    <property type="component" value="Unassembled WGS sequence"/>
</dbReference>
<sequence>MAVVSLAAHKQEKIEKQDERLIRAVSREEVENSAARHIAPVCASFHFRGSFLEEACLDLGVEAYLQGGRTGYRTGKRGKTGGVANQFQLTQEALQAELTVLLLSWVHRGTLSAEELRRASRAYTREWWERGFETGRRHRCLKY</sequence>
<reference evidence="1 2" key="1">
    <citation type="submission" date="2018-03" db="EMBL/GenBank/DDBJ databases">
        <title>Genomic Encyclopedia of Type Strains, Phase III (KMG-III): the genomes of soil and plant-associated and newly described type strains.</title>
        <authorList>
            <person name="Whitman W."/>
        </authorList>
    </citation>
    <scope>NUCLEOTIDE SEQUENCE [LARGE SCALE GENOMIC DNA]</scope>
    <source>
        <strain evidence="1 2">CGMCC 1.07653</strain>
    </source>
</reference>
<dbReference type="InterPro" id="IPR019667">
    <property type="entry name" value="Uncharacterised_YbaK"/>
</dbReference>